<evidence type="ECO:0000313" key="3">
    <source>
        <dbReference type="Proteomes" id="UP000240663"/>
    </source>
</evidence>
<protein>
    <recommendedName>
        <fullName evidence="4">Tape measure chaperone</fullName>
    </recommendedName>
</protein>
<reference evidence="2 3" key="1">
    <citation type="submission" date="2017-09" db="EMBL/GenBank/DDBJ databases">
        <title>Complete genome sequence of bacteriophage (DU_PP_V) infecting Pectobacterium spp.</title>
        <authorList>
            <person name="Park T.-H."/>
        </authorList>
    </citation>
    <scope>NUCLEOTIDE SEQUENCE [LARGE SCALE GENOMIC DNA]</scope>
</reference>
<proteinExistence type="predicted"/>
<organism evidence="2 3">
    <name type="scientific">Pectobacterium phage DU_PP_V</name>
    <dbReference type="NCBI Taxonomy" id="2041492"/>
    <lineage>
        <taxon>Viruses</taxon>
        <taxon>Duplodnaviria</taxon>
        <taxon>Heunggongvirae</taxon>
        <taxon>Uroviricota</taxon>
        <taxon>Caudoviricetes</taxon>
        <taxon>Demerecviridae</taxon>
        <taxon>Mccorquodalevirinae</taxon>
        <taxon>Hongcheonvirus</taxon>
        <taxon>Hongcheonvirus DUPPV</taxon>
    </lineage>
</organism>
<dbReference type="EMBL" id="MF979564">
    <property type="protein sequence ID" value="ATS94097.1"/>
    <property type="molecule type" value="Genomic_DNA"/>
</dbReference>
<accession>A0A2D2W722</accession>
<dbReference type="Proteomes" id="UP000240663">
    <property type="component" value="Segment"/>
</dbReference>
<gene>
    <name evidence="2" type="ORF">P13BB106kb_p113</name>
</gene>
<evidence type="ECO:0008006" key="4">
    <source>
        <dbReference type="Google" id="ProtNLM"/>
    </source>
</evidence>
<evidence type="ECO:0000256" key="1">
    <source>
        <dbReference type="SAM" id="MobiDB-lite"/>
    </source>
</evidence>
<sequence>MTREQYLTLCESLGQAPDPALLPAELEDFPEIVRVGITIYNNLLDQYVPGDLPAYIGKDKSSLPVLFEIYAITELVEKEFILNIINIFDTKAVQASKKRIEQLGKKSKTKPTTKPHSRPGGK</sequence>
<name>A0A2D2W722_9CAUD</name>
<keyword evidence="3" id="KW-1185">Reference proteome</keyword>
<evidence type="ECO:0000313" key="2">
    <source>
        <dbReference type="EMBL" id="ATS94097.1"/>
    </source>
</evidence>
<feature type="compositionally biased region" description="Basic residues" evidence="1">
    <location>
        <begin position="105"/>
        <end position="122"/>
    </location>
</feature>
<feature type="region of interest" description="Disordered" evidence="1">
    <location>
        <begin position="100"/>
        <end position="122"/>
    </location>
</feature>